<keyword evidence="1" id="KW-0805">Transcription regulation</keyword>
<dbReference type="AlphaFoldDB" id="A0A512CWZ6"/>
<dbReference type="OrthoDB" id="4567939at2"/>
<evidence type="ECO:0000259" key="3">
    <source>
        <dbReference type="Pfam" id="PF21993"/>
    </source>
</evidence>
<organism evidence="4 5">
    <name type="scientific">Terrabacter aerolatus</name>
    <dbReference type="NCBI Taxonomy" id="422442"/>
    <lineage>
        <taxon>Bacteria</taxon>
        <taxon>Bacillati</taxon>
        <taxon>Actinomycetota</taxon>
        <taxon>Actinomycetes</taxon>
        <taxon>Micrococcales</taxon>
        <taxon>Intrasporangiaceae</taxon>
        <taxon>Terrabacter</taxon>
    </lineage>
</organism>
<dbReference type="Gene3D" id="1.10.357.10">
    <property type="entry name" value="Tetracycline Repressor, domain 2"/>
    <property type="match status" value="1"/>
</dbReference>
<dbReference type="InterPro" id="IPR009057">
    <property type="entry name" value="Homeodomain-like_sf"/>
</dbReference>
<dbReference type="SUPFAM" id="SSF48498">
    <property type="entry name" value="Tetracyclin repressor-like, C-terminal domain"/>
    <property type="match status" value="1"/>
</dbReference>
<dbReference type="PANTHER" id="PTHR47506">
    <property type="entry name" value="TRANSCRIPTIONAL REGULATORY PROTEIN"/>
    <property type="match status" value="1"/>
</dbReference>
<dbReference type="SUPFAM" id="SSF46689">
    <property type="entry name" value="Homeodomain-like"/>
    <property type="match status" value="1"/>
</dbReference>
<evidence type="ECO:0000256" key="2">
    <source>
        <dbReference type="ARBA" id="ARBA00023163"/>
    </source>
</evidence>
<name>A0A512CWZ6_9MICO</name>
<comment type="caution">
    <text evidence="4">The sequence shown here is derived from an EMBL/GenBank/DDBJ whole genome shotgun (WGS) entry which is preliminary data.</text>
</comment>
<dbReference type="InterPro" id="IPR054156">
    <property type="entry name" value="YxaF_TetR_C"/>
</dbReference>
<dbReference type="PANTHER" id="PTHR47506:SF3">
    <property type="entry name" value="HTH-TYPE TRANSCRIPTIONAL REGULATOR LMRA"/>
    <property type="match status" value="1"/>
</dbReference>
<evidence type="ECO:0000313" key="4">
    <source>
        <dbReference type="EMBL" id="GEO28749.1"/>
    </source>
</evidence>
<dbReference type="InterPro" id="IPR036271">
    <property type="entry name" value="Tet_transcr_reg_TetR-rel_C_sf"/>
</dbReference>
<gene>
    <name evidence="4" type="ORF">TAE01_05590</name>
</gene>
<evidence type="ECO:0000313" key="5">
    <source>
        <dbReference type="Proteomes" id="UP000321534"/>
    </source>
</evidence>
<dbReference type="EMBL" id="BJYX01000002">
    <property type="protein sequence ID" value="GEO28749.1"/>
    <property type="molecule type" value="Genomic_DNA"/>
</dbReference>
<sequence length="192" mass="20835">MQEGSRGHRERIVYEAAQHLRRAGVGGTGLRQVVADAAAPRGSLQHYFPGGKDQLVTEALDWAGTWAAERVAQHVSGMRRPSPGRLFTAMLDDWAAELQARDFERGCPVAGAVVDCADTNPAIRQAASAALDTWRRPITEALVTMGRSRRRAETLSTLMLCTLEGALVLARAQRDTAPLRLVARELAPLLDA</sequence>
<reference evidence="4 5" key="1">
    <citation type="submission" date="2019-07" db="EMBL/GenBank/DDBJ databases">
        <title>Whole genome shotgun sequence of Terrabacter aerolatus NBRC 106305.</title>
        <authorList>
            <person name="Hosoyama A."/>
            <person name="Uohara A."/>
            <person name="Ohji S."/>
            <person name="Ichikawa N."/>
        </authorList>
    </citation>
    <scope>NUCLEOTIDE SEQUENCE [LARGE SCALE GENOMIC DNA]</scope>
    <source>
        <strain evidence="4 5">NBRC 106305</strain>
    </source>
</reference>
<protein>
    <submittedName>
        <fullName evidence="4">TetR family transcriptional regulator</fullName>
    </submittedName>
</protein>
<keyword evidence="5" id="KW-1185">Reference proteome</keyword>
<dbReference type="RefSeq" id="WP_147063183.1">
    <property type="nucleotide sequence ID" value="NZ_BAAARO010000021.1"/>
</dbReference>
<accession>A0A512CWZ6</accession>
<feature type="domain" description="Transcriptional regulator LmrA/YxaF-like C-terminal" evidence="3">
    <location>
        <begin position="85"/>
        <end position="184"/>
    </location>
</feature>
<proteinExistence type="predicted"/>
<dbReference type="Proteomes" id="UP000321534">
    <property type="component" value="Unassembled WGS sequence"/>
</dbReference>
<evidence type="ECO:0000256" key="1">
    <source>
        <dbReference type="ARBA" id="ARBA00023015"/>
    </source>
</evidence>
<keyword evidence="2" id="KW-0804">Transcription</keyword>
<dbReference type="Pfam" id="PF21993">
    <property type="entry name" value="TetR_C_13_2"/>
    <property type="match status" value="1"/>
</dbReference>